<dbReference type="PROSITE" id="PS50805">
    <property type="entry name" value="KRAB"/>
    <property type="match status" value="2"/>
</dbReference>
<dbReference type="FunFam" id="3.30.160.60:FF:000624">
    <property type="entry name" value="zinc finger protein 697"/>
    <property type="match status" value="1"/>
</dbReference>
<evidence type="ECO:0000256" key="8">
    <source>
        <dbReference type="ARBA" id="ARBA00023125"/>
    </source>
</evidence>
<sequence>MAPTQVSLNSQGAGSMLGHKRKRRSTPLSSSTLPPQATENSSHLQATEISLWTLVAAIQAVEKKMESQAARLQSLEGRTRTSEKKLADCEKTAVEFGNHMESKWAVLGTLLQEYGLLQRRLENMENLLRNRNFWILRLPPGSNGEVPKVARSLEEDGVCLSKQEWENLEDWQRELYRNVMTSNYETLVSLKVLGQPEGEVELATEMLGGLEEDGAGIAHPADRAMIKQEAQSEQERLEDLSGVFPGTAGEPALPSPEQACLWGGQGNSVFTESDPGGLEDEEPADGSGEASSGRTPGGCLQQAPLSQEGRPYGCSECGVSFRSKQHLATHQRTHSGWASHTDPEPGEKLRPRPRLKPQARKARLHQCGVCLRSFSCKVSLATHQRCHQQEGPGPGPQAQERFSPNSLVALPGHIPWRKSRSALICGFCGKGFSHPSDLVRHQRIHTGERPYRCSECDKSFVQKQHLLQHQKTHQRKRGAAALEPGRPKALLPEEPPHYCHLIVSIATAGPTLPPNTSASQRMRRVSFTLEVHRACYQAGWLRERNHGVRDKLEPLGSGVPMQPRFALKEGRRERGLWPFPRTQTPEGDQGRTVVCGLSPVSTVAKGSGLEAGSTERDGGAVLRAAGGAVRGRRSCYSACGRDAARGCRRVPLPVLLCRHPGRFHGRPSTQACQRAAMANAAPARAPEMDKQTEPPATEQRAYLYPTEITLWTVVATLQAMEKKVDSCLTRLLTLEGYTGTAKTMLADCEKTAMEFANHLESKWVVLGTLLQEYGLLQRRLENMENLLRNRNFWILRLPPGSKGEVPKVPVTFDDVAVYFSEQEWGKLDEWQKELYKHVMRGNYETLVSLDYAISKPDILTWLERGEEPCSEVQWGQEKEMVHPREPVSGLPSDPEHVPSPSSLARDPEPGAAQTAGHQQASDRRVIPTASGTGSAREGQTHSRKGLSGLSLTEPSACTLVSSSISQEEDYSEEPDTSFPGETMPNLGPALQVVSFQKDHLNELLAEGLVSSGTRPCVGSGDPEFEAGVDDGHVIIKTEAQSEDDLTPEQCFPSESPGWTKCGVPKGSRDRTGGRSRHHSETVPRDRPRASGEPRRVLPRRRQRAFSCPDCGQSFRLKINLTIHQRTHAEEDSAVVRSPSPDWGDTQPALEPGEVVASGPVICWLPAEPAGQSLGTAAAKVYHCSECLRAFQRRKSLMLHQRLHTGHSQGSPACPYCGKAFRQPSDLFRHQRIHTGERPYHCPQCGRTFNRNHHLTVHMQIHTRGAATAQSGRPPPPGPVPRKGRPSSA</sequence>
<feature type="compositionally biased region" description="Basic and acidic residues" evidence="12">
    <location>
        <begin position="876"/>
        <end position="885"/>
    </location>
</feature>
<dbReference type="Pfam" id="PF01352">
    <property type="entry name" value="KRAB"/>
    <property type="match status" value="2"/>
</dbReference>
<accession>A0A9B0TII5</accession>
<proteinExistence type="predicted"/>
<feature type="domain" description="C2H2-type" evidence="13">
    <location>
        <begin position="1105"/>
        <end position="1132"/>
    </location>
</feature>
<feature type="domain" description="C2H2-type" evidence="13">
    <location>
        <begin position="451"/>
        <end position="478"/>
    </location>
</feature>
<feature type="domain" description="C2H2-type" evidence="13">
    <location>
        <begin position="1181"/>
        <end position="1208"/>
    </location>
</feature>
<keyword evidence="3" id="KW-0479">Metal-binding</keyword>
<feature type="compositionally biased region" description="Basic and acidic residues" evidence="12">
    <location>
        <begin position="341"/>
        <end position="350"/>
    </location>
</feature>
<feature type="domain" description="C2H2-type" evidence="13">
    <location>
        <begin position="1239"/>
        <end position="1266"/>
    </location>
</feature>
<dbReference type="PROSITE" id="PS00028">
    <property type="entry name" value="ZINC_FINGER_C2H2_1"/>
    <property type="match status" value="8"/>
</dbReference>
<keyword evidence="6" id="KW-0862">Zinc</keyword>
<feature type="domain" description="KRAB-related" evidence="15">
    <location>
        <begin position="807"/>
        <end position="871"/>
    </location>
</feature>
<dbReference type="PROSITE" id="PS50157">
    <property type="entry name" value="ZINC_FINGER_C2H2_2"/>
    <property type="match status" value="8"/>
</dbReference>
<keyword evidence="7" id="KW-0805">Transcription regulation</keyword>
<keyword evidence="16" id="KW-1185">Reference proteome</keyword>
<keyword evidence="9" id="KW-0804">Transcription</keyword>
<evidence type="ECO:0000256" key="12">
    <source>
        <dbReference type="SAM" id="MobiDB-lite"/>
    </source>
</evidence>
<feature type="region of interest" description="Disordered" evidence="12">
    <location>
        <begin position="328"/>
        <end position="359"/>
    </location>
</feature>
<comment type="function">
    <text evidence="1">May be involved in transcriptional regulation.</text>
</comment>
<gene>
    <name evidence="17" type="primary">LOC102827755</name>
</gene>
<dbReference type="PANTHER" id="PTHR24381:SF269">
    <property type="entry name" value="ZINC FINGER PROTEIN 398"/>
    <property type="match status" value="1"/>
</dbReference>
<evidence type="ECO:0000259" key="13">
    <source>
        <dbReference type="PROSITE" id="PS50157"/>
    </source>
</evidence>
<dbReference type="InterPro" id="IPR001909">
    <property type="entry name" value="KRAB"/>
</dbReference>
<evidence type="ECO:0000256" key="9">
    <source>
        <dbReference type="ARBA" id="ARBA00023163"/>
    </source>
</evidence>
<dbReference type="SMART" id="SM00349">
    <property type="entry name" value="KRAB"/>
    <property type="match status" value="2"/>
</dbReference>
<feature type="region of interest" description="Disordered" evidence="12">
    <location>
        <begin position="872"/>
        <end position="985"/>
    </location>
</feature>
<dbReference type="FunFam" id="3.30.160.60:FF:000336">
    <property type="entry name" value="zinc finger protein 768"/>
    <property type="match status" value="1"/>
</dbReference>
<feature type="region of interest" description="Disordered" evidence="12">
    <location>
        <begin position="1038"/>
        <end position="1096"/>
    </location>
</feature>
<evidence type="ECO:0000256" key="4">
    <source>
        <dbReference type="ARBA" id="ARBA00022737"/>
    </source>
</evidence>
<feature type="domain" description="KRAB" evidence="14">
    <location>
        <begin position="810"/>
        <end position="886"/>
    </location>
</feature>
<dbReference type="SMART" id="SM00355">
    <property type="entry name" value="ZnF_C2H2"/>
    <property type="match status" value="8"/>
</dbReference>
<dbReference type="FunFam" id="3.30.160.60:FF:000016">
    <property type="entry name" value="zinc finger protein 37 homolog"/>
    <property type="match status" value="1"/>
</dbReference>
<dbReference type="PANTHER" id="PTHR24381">
    <property type="entry name" value="ZINC FINGER PROTEIN"/>
    <property type="match status" value="1"/>
</dbReference>
<dbReference type="GO" id="GO:0008270">
    <property type="term" value="F:zinc ion binding"/>
    <property type="evidence" value="ECO:0007669"/>
    <property type="project" value="UniProtKB-KW"/>
</dbReference>
<dbReference type="FunFam" id="3.30.160.60:FF:000340">
    <property type="entry name" value="zinc finger protein 473 isoform X1"/>
    <property type="match status" value="1"/>
</dbReference>
<evidence type="ECO:0000256" key="3">
    <source>
        <dbReference type="ARBA" id="ARBA00022723"/>
    </source>
</evidence>
<dbReference type="GO" id="GO:0005634">
    <property type="term" value="C:nucleus"/>
    <property type="evidence" value="ECO:0007669"/>
    <property type="project" value="UniProtKB-SubCell"/>
</dbReference>
<organism evidence="16 17">
    <name type="scientific">Chrysochloris asiatica</name>
    <name type="common">Cape golden mole</name>
    <dbReference type="NCBI Taxonomy" id="185453"/>
    <lineage>
        <taxon>Eukaryota</taxon>
        <taxon>Metazoa</taxon>
        <taxon>Chordata</taxon>
        <taxon>Craniata</taxon>
        <taxon>Vertebrata</taxon>
        <taxon>Euteleostomi</taxon>
        <taxon>Mammalia</taxon>
        <taxon>Eutheria</taxon>
        <taxon>Afrotheria</taxon>
        <taxon>Chrysochloridae</taxon>
        <taxon>Chrysochlorinae</taxon>
        <taxon>Chrysochloris</taxon>
    </lineage>
</organism>
<dbReference type="Gene3D" id="3.30.160.60">
    <property type="entry name" value="Classic Zinc Finger"/>
    <property type="match status" value="8"/>
</dbReference>
<feature type="domain" description="C2H2-type" evidence="13">
    <location>
        <begin position="1211"/>
        <end position="1238"/>
    </location>
</feature>
<protein>
    <submittedName>
        <fullName evidence="17">Uncharacterized protein LOC102827755</fullName>
    </submittedName>
</protein>
<evidence type="ECO:0000256" key="5">
    <source>
        <dbReference type="ARBA" id="ARBA00022771"/>
    </source>
</evidence>
<dbReference type="FunFam" id="3.30.160.60:FF:000060">
    <property type="entry name" value="zinc finger protein 436"/>
    <property type="match status" value="1"/>
</dbReference>
<evidence type="ECO:0000256" key="2">
    <source>
        <dbReference type="ARBA" id="ARBA00004123"/>
    </source>
</evidence>
<feature type="region of interest" description="Disordered" evidence="12">
    <location>
        <begin position="1"/>
        <end position="42"/>
    </location>
</feature>
<evidence type="ECO:0000256" key="11">
    <source>
        <dbReference type="PROSITE-ProRule" id="PRU00042"/>
    </source>
</evidence>
<feature type="compositionally biased region" description="Basic and acidic residues" evidence="12">
    <location>
        <begin position="1066"/>
        <end position="1095"/>
    </location>
</feature>
<keyword evidence="4" id="KW-0677">Repeat</keyword>
<dbReference type="FunFam" id="3.30.160.60:FF:000706">
    <property type="entry name" value="Zinc finger protein"/>
    <property type="match status" value="1"/>
</dbReference>
<dbReference type="GeneID" id="102827755"/>
<dbReference type="FunFam" id="3.30.160.60:FF:000496">
    <property type="entry name" value="Zinc finger with KRAB and SCAN domains 1"/>
    <property type="match status" value="1"/>
</dbReference>
<feature type="region of interest" description="Disordered" evidence="12">
    <location>
        <begin position="242"/>
        <end position="305"/>
    </location>
</feature>
<evidence type="ECO:0000313" key="16">
    <source>
        <dbReference type="Proteomes" id="UP000504623"/>
    </source>
</evidence>
<evidence type="ECO:0000256" key="10">
    <source>
        <dbReference type="ARBA" id="ARBA00023242"/>
    </source>
</evidence>
<dbReference type="OrthoDB" id="654211at2759"/>
<evidence type="ECO:0000259" key="14">
    <source>
        <dbReference type="PROSITE" id="PS50805"/>
    </source>
</evidence>
<comment type="subcellular location">
    <subcellularLocation>
        <location evidence="2">Nucleus</location>
    </subcellularLocation>
</comment>
<keyword evidence="5 11" id="KW-0863">Zinc-finger</keyword>
<dbReference type="CDD" id="cd07765">
    <property type="entry name" value="KRAB_A-box"/>
    <property type="match status" value="2"/>
</dbReference>
<dbReference type="GO" id="GO:0042802">
    <property type="term" value="F:identical protein binding"/>
    <property type="evidence" value="ECO:0007669"/>
    <property type="project" value="UniProtKB-ARBA"/>
</dbReference>
<feature type="domain" description="C2H2-type" evidence="13">
    <location>
        <begin position="365"/>
        <end position="392"/>
    </location>
</feature>
<keyword evidence="8" id="KW-0238">DNA-binding</keyword>
<evidence type="ECO:0000313" key="17">
    <source>
        <dbReference type="RefSeq" id="XP_006861355.1"/>
    </source>
</evidence>
<feature type="compositionally biased region" description="Polar residues" evidence="12">
    <location>
        <begin position="949"/>
        <end position="965"/>
    </location>
</feature>
<dbReference type="GO" id="GO:0000981">
    <property type="term" value="F:DNA-binding transcription factor activity, RNA polymerase II-specific"/>
    <property type="evidence" value="ECO:0007669"/>
    <property type="project" value="TreeGrafter"/>
</dbReference>
<name>A0A9B0TII5_CHRAS</name>
<feature type="domain" description="C2H2-type" evidence="13">
    <location>
        <begin position="423"/>
        <end position="450"/>
    </location>
</feature>
<feature type="domain" description="KRAB" evidence="14">
    <location>
        <begin position="151"/>
        <end position="229"/>
    </location>
</feature>
<dbReference type="InterPro" id="IPR013087">
    <property type="entry name" value="Znf_C2H2_type"/>
</dbReference>
<dbReference type="InterPro" id="IPR036051">
    <property type="entry name" value="KRAB_dom_sf"/>
</dbReference>
<evidence type="ECO:0000256" key="7">
    <source>
        <dbReference type="ARBA" id="ARBA00023015"/>
    </source>
</evidence>
<feature type="region of interest" description="Disordered" evidence="12">
    <location>
        <begin position="1263"/>
        <end position="1288"/>
    </location>
</feature>
<evidence type="ECO:0000256" key="1">
    <source>
        <dbReference type="ARBA" id="ARBA00003767"/>
    </source>
</evidence>
<dbReference type="InterPro" id="IPR036236">
    <property type="entry name" value="Znf_C2H2_sf"/>
</dbReference>
<feature type="domain" description="C2H2-type" evidence="13">
    <location>
        <begin position="312"/>
        <end position="339"/>
    </location>
</feature>
<dbReference type="GO" id="GO:0000977">
    <property type="term" value="F:RNA polymerase II transcription regulatory region sequence-specific DNA binding"/>
    <property type="evidence" value="ECO:0007669"/>
    <property type="project" value="TreeGrafter"/>
</dbReference>
<dbReference type="PROSITE" id="PS50806">
    <property type="entry name" value="KRAB_RELATED"/>
    <property type="match status" value="1"/>
</dbReference>
<dbReference type="SUPFAM" id="SSF57667">
    <property type="entry name" value="beta-beta-alpha zinc fingers"/>
    <property type="match status" value="4"/>
</dbReference>
<dbReference type="InterPro" id="IPR003655">
    <property type="entry name" value="aKRAB"/>
</dbReference>
<dbReference type="Proteomes" id="UP000504623">
    <property type="component" value="Unplaced"/>
</dbReference>
<keyword evidence="10" id="KW-0539">Nucleus</keyword>
<evidence type="ECO:0000259" key="15">
    <source>
        <dbReference type="PROSITE" id="PS50806"/>
    </source>
</evidence>
<dbReference type="Pfam" id="PF00096">
    <property type="entry name" value="zf-C2H2"/>
    <property type="match status" value="6"/>
</dbReference>
<dbReference type="SUPFAM" id="SSF109640">
    <property type="entry name" value="KRAB domain (Kruppel-associated box)"/>
    <property type="match status" value="2"/>
</dbReference>
<dbReference type="RefSeq" id="XP_006861355.1">
    <property type="nucleotide sequence ID" value="XM_006861293.1"/>
</dbReference>
<reference evidence="17" key="1">
    <citation type="submission" date="2025-08" db="UniProtKB">
        <authorList>
            <consortium name="RefSeq"/>
        </authorList>
    </citation>
    <scope>IDENTIFICATION</scope>
    <source>
        <tissue evidence="17">Spleen</tissue>
    </source>
</reference>
<dbReference type="Gene3D" id="6.10.140.140">
    <property type="match status" value="2"/>
</dbReference>
<feature type="compositionally biased region" description="Acidic residues" evidence="12">
    <location>
        <begin position="966"/>
        <end position="975"/>
    </location>
</feature>
<feature type="compositionally biased region" description="Low complexity" evidence="12">
    <location>
        <begin position="26"/>
        <end position="35"/>
    </location>
</feature>
<evidence type="ECO:0000256" key="6">
    <source>
        <dbReference type="ARBA" id="ARBA00022833"/>
    </source>
</evidence>
<feature type="compositionally biased region" description="Polar residues" evidence="12">
    <location>
        <begin position="1"/>
        <end position="13"/>
    </location>
</feature>